<protein>
    <submittedName>
        <fullName evidence="2">Transmembrane protein</fullName>
    </submittedName>
</protein>
<accession>A0AC35TNZ9</accession>
<name>A0AC35TNZ9_9BILA</name>
<reference evidence="2" key="1">
    <citation type="submission" date="2016-11" db="UniProtKB">
        <authorList>
            <consortium name="WormBaseParasite"/>
        </authorList>
    </citation>
    <scope>IDENTIFICATION</scope>
    <source>
        <strain evidence="2">KR3021</strain>
    </source>
</reference>
<proteinExistence type="predicted"/>
<evidence type="ECO:0000313" key="2">
    <source>
        <dbReference type="WBParaSite" id="RSKR_0000278550.1"/>
    </source>
</evidence>
<organism evidence="1 2">
    <name type="scientific">Rhabditophanes sp. KR3021</name>
    <dbReference type="NCBI Taxonomy" id="114890"/>
    <lineage>
        <taxon>Eukaryota</taxon>
        <taxon>Metazoa</taxon>
        <taxon>Ecdysozoa</taxon>
        <taxon>Nematoda</taxon>
        <taxon>Chromadorea</taxon>
        <taxon>Rhabditida</taxon>
        <taxon>Tylenchina</taxon>
        <taxon>Panagrolaimomorpha</taxon>
        <taxon>Strongyloidoidea</taxon>
        <taxon>Alloionematidae</taxon>
        <taxon>Rhabditophanes</taxon>
    </lineage>
</organism>
<evidence type="ECO:0000313" key="1">
    <source>
        <dbReference type="Proteomes" id="UP000095286"/>
    </source>
</evidence>
<dbReference type="WBParaSite" id="RSKR_0000278550.1">
    <property type="protein sequence ID" value="RSKR_0000278550.1"/>
    <property type="gene ID" value="RSKR_0000278550"/>
</dbReference>
<dbReference type="Proteomes" id="UP000095286">
    <property type="component" value="Unplaced"/>
</dbReference>
<sequence>MESEIIAVPVSLKLRQESRRNQWSKRGVSGMDDSVPVPKSAVTSRATQQYDRPFRSVVMTNSRADVKGHKPQVCMTNGILIVLVVLILALHLPIISASSTNVSVVNSSEYDGDLNSFLKQKAIITCYFEVAVL</sequence>